<dbReference type="RefSeq" id="WP_121388295.1">
    <property type="nucleotide sequence ID" value="NZ_JBNBTC010000002.1"/>
</dbReference>
<dbReference type="Pfam" id="PF09718">
    <property type="entry name" value="Tape_meas_lam_C"/>
    <property type="match status" value="1"/>
</dbReference>
<accession>A0A643EKK1</accession>
<feature type="coiled-coil region" evidence="1">
    <location>
        <begin position="692"/>
        <end position="719"/>
    </location>
</feature>
<dbReference type="InterPro" id="IPR009628">
    <property type="entry name" value="Phage_tape_measure_N"/>
</dbReference>
<evidence type="ECO:0000313" key="4">
    <source>
        <dbReference type="EMBL" id="KAB0560897.1"/>
    </source>
</evidence>
<sequence>MSNFAELGIKVDSSPAVKAAEDLDKLVDSADQAEQAIDNLSDASKGLEQATKGVSRAEEDAARSVEKAAGARERQAAASRKVYDSAAGEISIISQLERALSGNVANIDDLIRAESLLERARKAGLTTLQDEAQYQDRLGAAYDRLQKAETKEAAEKQRLVAAQNRQIEAMQRTVNSIDPVTAALARLEKQEAALRGLRAAGGLDDAGLAAGLEKIAAKRRDIEGTGGAINKLGLTSKEARENVLQLGNALSTGNWRVAAHNIAEIGVNAGGAARGVIGVLAPIGLLAAAIGGVTTAAYLGSKEQGEYNKALIMTGNYAGTSASGLGEMARQVSNTVGTTGAAAEVLATLAGKGDLASESFVAITQAALSMEEATGRAVGDTVSEFVRLGEDPVKASKALNEQYNYLTASVYSQIKALEEQGDHAGAVKLATEAYADAINQRTPKILENLGWIERAWNGVARAAKRAWDDAKSIGRQDIDSQIADVERRLAQLDQGGFGLVGNRDESRNRLREELDMLRERKKAMEDDARTAGERARAEQAAQNAIDRIDARSRAALTNQQKRAKELEQYKKDLQAIREVSPNDDRLQQAVIDREIANINAKYKDQKGSAGSVDLRAANAAKNSLAEITATYRNAQKELEASQRAGVISAESYAQQRISIIQQERDEVTHAYEREIAALEAAKAKQGTSAAQRIQLDQKIADARTALVKAQQDADSQLNQIELSEQGRIRRQEQSVQRYTQALQAQVDALRLEGERAAAGVSMGGRERSRFEQLNSLDDRYNQQLMDLENQRSDPSRQMSDEEYEKRLAALRKAHQDLRDTVVSNYDQMTAAQSDWSNGASGAWNDYLESARNVAGQTHDLFTNAFRAMEDAVATFATTGKLSFSDFAKSILADMARIATRAAASQALSSLFGGFFGGGNAAAQSGVDNLVSNSGLFANGGAFAGGVQMFATGGAFTNSVVSTPTAFGMSGGGIGVMGEAGPEAVMPLTRTSSGALGVRAMGGGSSQINVEVNIASDGSANVSSSQPGLDQFGRDIGTFVEQKYRQLLARDLRRDGAIGRAING</sequence>
<gene>
    <name evidence="4" type="ORF">F7R07_12205</name>
</gene>
<evidence type="ECO:0000256" key="1">
    <source>
        <dbReference type="SAM" id="Coils"/>
    </source>
</evidence>
<dbReference type="InterPro" id="IPR006431">
    <property type="entry name" value="Phage_tape_meas_C"/>
</dbReference>
<keyword evidence="1" id="KW-0175">Coiled coil</keyword>
<feature type="coiled-coil region" evidence="1">
    <location>
        <begin position="145"/>
        <end position="173"/>
    </location>
</feature>
<feature type="coiled-coil region" evidence="1">
    <location>
        <begin position="617"/>
        <end position="644"/>
    </location>
</feature>
<name>A0A643EKK1_PSEAI</name>
<dbReference type="EMBL" id="VZPH01000036">
    <property type="protein sequence ID" value="KAB0560897.1"/>
    <property type="molecule type" value="Genomic_DNA"/>
</dbReference>
<comment type="caution">
    <text evidence="4">The sequence shown here is derived from an EMBL/GenBank/DDBJ whole genome shotgun (WGS) entry which is preliminary data.</text>
</comment>
<protein>
    <submittedName>
        <fullName evidence="4">Phage tail tape measure protein</fullName>
    </submittedName>
</protein>
<feature type="domain" description="Bacteriophage tail tape measure C-terminal" evidence="3">
    <location>
        <begin position="834"/>
        <end position="907"/>
    </location>
</feature>
<dbReference type="NCBIfam" id="TIGR01541">
    <property type="entry name" value="tape_meas_lam_C"/>
    <property type="match status" value="1"/>
</dbReference>
<proteinExistence type="predicted"/>
<feature type="coiled-coil region" evidence="1">
    <location>
        <begin position="475"/>
        <end position="576"/>
    </location>
</feature>
<evidence type="ECO:0000259" key="3">
    <source>
        <dbReference type="Pfam" id="PF09718"/>
    </source>
</evidence>
<organism evidence="4">
    <name type="scientific">Pseudomonas aeruginosa</name>
    <dbReference type="NCBI Taxonomy" id="287"/>
    <lineage>
        <taxon>Bacteria</taxon>
        <taxon>Pseudomonadati</taxon>
        <taxon>Pseudomonadota</taxon>
        <taxon>Gammaproteobacteria</taxon>
        <taxon>Pseudomonadales</taxon>
        <taxon>Pseudomonadaceae</taxon>
        <taxon>Pseudomonas</taxon>
    </lineage>
</organism>
<dbReference type="AlphaFoldDB" id="A0A643EKK1"/>
<feature type="coiled-coil region" evidence="1">
    <location>
        <begin position="16"/>
        <end position="50"/>
    </location>
</feature>
<evidence type="ECO:0000259" key="2">
    <source>
        <dbReference type="Pfam" id="PF06791"/>
    </source>
</evidence>
<feature type="coiled-coil region" evidence="1">
    <location>
        <begin position="770"/>
        <end position="820"/>
    </location>
</feature>
<dbReference type="Pfam" id="PF06791">
    <property type="entry name" value="TMP_2"/>
    <property type="match status" value="1"/>
</dbReference>
<feature type="domain" description="Bacteriophage tail tape measure N-terminal" evidence="2">
    <location>
        <begin position="270"/>
        <end position="415"/>
    </location>
</feature>
<reference evidence="4" key="1">
    <citation type="submission" date="2019-09" db="EMBL/GenBank/DDBJ databases">
        <title>Draft genome sequences of 48 bacterial type strains from the CCUG.</title>
        <authorList>
            <person name="Tunovic T."/>
            <person name="Pineiro-Iglesias B."/>
            <person name="Unosson C."/>
            <person name="Inganas E."/>
            <person name="Ohlen M."/>
            <person name="Cardew S."/>
            <person name="Jensie-Markopoulos S."/>
            <person name="Salva-Serra F."/>
            <person name="Jaen-Luchoro D."/>
            <person name="Karlsson R."/>
            <person name="Svensson-Stadler L."/>
            <person name="Chun J."/>
            <person name="Moore E."/>
        </authorList>
    </citation>
    <scope>NUCLEOTIDE SEQUENCE</scope>
    <source>
        <strain evidence="4">CCUG 551</strain>
    </source>
</reference>